<feature type="compositionally biased region" description="Polar residues" evidence="2">
    <location>
        <begin position="402"/>
        <end position="414"/>
    </location>
</feature>
<evidence type="ECO:0000256" key="2">
    <source>
        <dbReference type="SAM" id="MobiDB-lite"/>
    </source>
</evidence>
<protein>
    <submittedName>
        <fullName evidence="4">DUF1758 domain-containing protein</fullName>
    </submittedName>
</protein>
<evidence type="ECO:0000256" key="1">
    <source>
        <dbReference type="SAM" id="Coils"/>
    </source>
</evidence>
<dbReference type="Proteomes" id="UP000025227">
    <property type="component" value="Unplaced"/>
</dbReference>
<name>A0A7I4YX47_HAECO</name>
<reference evidence="4" key="1">
    <citation type="submission" date="2020-12" db="UniProtKB">
        <authorList>
            <consortium name="WormBaseParasite"/>
        </authorList>
    </citation>
    <scope>IDENTIFICATION</scope>
    <source>
        <strain evidence="4">MHco3</strain>
    </source>
</reference>
<organism evidence="3 4">
    <name type="scientific">Haemonchus contortus</name>
    <name type="common">Barber pole worm</name>
    <dbReference type="NCBI Taxonomy" id="6289"/>
    <lineage>
        <taxon>Eukaryota</taxon>
        <taxon>Metazoa</taxon>
        <taxon>Ecdysozoa</taxon>
        <taxon>Nematoda</taxon>
        <taxon>Chromadorea</taxon>
        <taxon>Rhabditida</taxon>
        <taxon>Rhabditina</taxon>
        <taxon>Rhabditomorpha</taxon>
        <taxon>Strongyloidea</taxon>
        <taxon>Trichostrongylidae</taxon>
        <taxon>Haemonchus</taxon>
    </lineage>
</organism>
<accession>A0A7I4YX47</accession>
<evidence type="ECO:0000313" key="4">
    <source>
        <dbReference type="WBParaSite" id="HCON_00152980-00001"/>
    </source>
</evidence>
<feature type="compositionally biased region" description="Polar residues" evidence="2">
    <location>
        <begin position="370"/>
        <end position="383"/>
    </location>
</feature>
<feature type="region of interest" description="Disordered" evidence="2">
    <location>
        <begin position="365"/>
        <end position="414"/>
    </location>
</feature>
<sequence>MDYRTVTLLLDSRAQHSFIKSSLGTSVKLPSLGSTSFTAVGMRGLQETSQPGEVRITLKSLRSAKKLKHVSVLTEDTLIAPTRTAKLSEVDRSFITKKKIPIAQRSLLKANVSPDILIGQDLLHRILDHNSAAIRLPSGLMLTPTIFGYTITGTSTTPSSMKQVRGAQYSSLIVPAPVISSRGDSKTGINISEAEAVPANIGDPTPIRRSAAKVRLKQVSQILSKGTPRKKRGPISQPRTTLRPLLVLQDDEGIFSSKNALDTFYALSDSVDDIKRKLIRMEDRLRRLDERMHKLDLRTQQVAQTKVFRPGAPHCPAVPTTRCCYMIGHKATDGQTRSTILQASTGRIAQKLISRLIPLEIHSSSHDQNVESSTYRARATTSRKPSRKKADVPVRRQIQRAAKNQVSLNTSDFR</sequence>
<evidence type="ECO:0000313" key="3">
    <source>
        <dbReference type="Proteomes" id="UP000025227"/>
    </source>
</evidence>
<proteinExistence type="predicted"/>
<keyword evidence="1" id="KW-0175">Coiled coil</keyword>
<dbReference type="WBParaSite" id="HCON_00152980-00001">
    <property type="protein sequence ID" value="HCON_00152980-00001"/>
    <property type="gene ID" value="HCON_00152980"/>
</dbReference>
<feature type="coiled-coil region" evidence="1">
    <location>
        <begin position="271"/>
        <end position="298"/>
    </location>
</feature>
<dbReference type="AlphaFoldDB" id="A0A7I4YX47"/>
<keyword evidence="3" id="KW-1185">Reference proteome</keyword>